<dbReference type="SUPFAM" id="SSF51735">
    <property type="entry name" value="NAD(P)-binding Rossmann-fold domains"/>
    <property type="match status" value="1"/>
</dbReference>
<reference evidence="2" key="1">
    <citation type="submission" date="2018-05" db="EMBL/GenBank/DDBJ databases">
        <authorList>
            <person name="Lanie J.A."/>
            <person name="Ng W.-L."/>
            <person name="Kazmierczak K.M."/>
            <person name="Andrzejewski T.M."/>
            <person name="Davidsen T.M."/>
            <person name="Wayne K.J."/>
            <person name="Tettelin H."/>
            <person name="Glass J.I."/>
            <person name="Rusch D."/>
            <person name="Podicherti R."/>
            <person name="Tsui H.-C.T."/>
            <person name="Winkler M.E."/>
        </authorList>
    </citation>
    <scope>NUCLEOTIDE SEQUENCE</scope>
</reference>
<dbReference type="EMBL" id="UINC01223838">
    <property type="protein sequence ID" value="SVE53192.1"/>
    <property type="molecule type" value="Genomic_DNA"/>
</dbReference>
<evidence type="ECO:0000313" key="2">
    <source>
        <dbReference type="EMBL" id="SVE53192.1"/>
    </source>
</evidence>
<organism evidence="2">
    <name type="scientific">marine metagenome</name>
    <dbReference type="NCBI Taxonomy" id="408172"/>
    <lineage>
        <taxon>unclassified sequences</taxon>
        <taxon>metagenomes</taxon>
        <taxon>ecological metagenomes</taxon>
    </lineage>
</organism>
<name>A0A383E8M1_9ZZZZ</name>
<protein>
    <recommendedName>
        <fullName evidence="3">SDR family NAD(P)-dependent oxidoreductase</fullName>
    </recommendedName>
</protein>
<dbReference type="Gene3D" id="3.40.50.720">
    <property type="entry name" value="NAD(P)-binding Rossmann-like Domain"/>
    <property type="match status" value="1"/>
</dbReference>
<dbReference type="Pfam" id="PF00106">
    <property type="entry name" value="adh_short"/>
    <property type="match status" value="1"/>
</dbReference>
<gene>
    <name evidence="2" type="ORF">METZ01_LOCUS506046</name>
</gene>
<evidence type="ECO:0008006" key="3">
    <source>
        <dbReference type="Google" id="ProtNLM"/>
    </source>
</evidence>
<dbReference type="InterPro" id="IPR002347">
    <property type="entry name" value="SDR_fam"/>
</dbReference>
<comment type="similarity">
    <text evidence="1">Belongs to the short-chain dehydrogenases/reductases (SDR) family.</text>
</comment>
<sequence>MDLKLKNKSVLVTGSHRGTGLIIAESFAREGAEVFFHSLEEPAENISENGTTVWGDIATDAGADQVLRQVGSEIDHLDILINNYGKATRRKWQSASVEDWVD</sequence>
<dbReference type="InterPro" id="IPR036291">
    <property type="entry name" value="NAD(P)-bd_dom_sf"/>
</dbReference>
<evidence type="ECO:0000256" key="1">
    <source>
        <dbReference type="ARBA" id="ARBA00006484"/>
    </source>
</evidence>
<dbReference type="InterPro" id="IPR050259">
    <property type="entry name" value="SDR"/>
</dbReference>
<feature type="non-terminal residue" evidence="2">
    <location>
        <position position="102"/>
    </location>
</feature>
<dbReference type="PRINTS" id="PR00081">
    <property type="entry name" value="GDHRDH"/>
</dbReference>
<proteinExistence type="inferred from homology"/>
<dbReference type="AlphaFoldDB" id="A0A383E8M1"/>
<dbReference type="PANTHER" id="PTHR42879">
    <property type="entry name" value="3-OXOACYL-(ACYL-CARRIER-PROTEIN) REDUCTASE"/>
    <property type="match status" value="1"/>
</dbReference>
<accession>A0A383E8M1</accession>